<gene>
    <name evidence="1" type="ORF">QN277_017879</name>
</gene>
<comment type="caution">
    <text evidence="1">The sequence shown here is derived from an EMBL/GenBank/DDBJ whole genome shotgun (WGS) entry which is preliminary data.</text>
</comment>
<reference evidence="1" key="1">
    <citation type="submission" date="2023-10" db="EMBL/GenBank/DDBJ databases">
        <title>Chromosome-level genome of the transformable northern wattle, Acacia crassicarpa.</title>
        <authorList>
            <person name="Massaro I."/>
            <person name="Sinha N.R."/>
            <person name="Poethig S."/>
            <person name="Leichty A.R."/>
        </authorList>
    </citation>
    <scope>NUCLEOTIDE SEQUENCE</scope>
    <source>
        <strain evidence="1">Acra3RX</strain>
        <tissue evidence="1">Leaf</tissue>
    </source>
</reference>
<organism evidence="1 2">
    <name type="scientific">Acacia crassicarpa</name>
    <name type="common">northern wattle</name>
    <dbReference type="NCBI Taxonomy" id="499986"/>
    <lineage>
        <taxon>Eukaryota</taxon>
        <taxon>Viridiplantae</taxon>
        <taxon>Streptophyta</taxon>
        <taxon>Embryophyta</taxon>
        <taxon>Tracheophyta</taxon>
        <taxon>Spermatophyta</taxon>
        <taxon>Magnoliopsida</taxon>
        <taxon>eudicotyledons</taxon>
        <taxon>Gunneridae</taxon>
        <taxon>Pentapetalae</taxon>
        <taxon>rosids</taxon>
        <taxon>fabids</taxon>
        <taxon>Fabales</taxon>
        <taxon>Fabaceae</taxon>
        <taxon>Caesalpinioideae</taxon>
        <taxon>mimosoid clade</taxon>
        <taxon>Acacieae</taxon>
        <taxon>Acacia</taxon>
    </lineage>
</organism>
<accession>A0AAE1MUI1</accession>
<dbReference type="PANTHER" id="PTHR33676:SF3">
    <property type="entry name" value="COLD-REGULATED PROTEIN 27"/>
    <property type="match status" value="1"/>
</dbReference>
<dbReference type="AlphaFoldDB" id="A0AAE1MUI1"/>
<proteinExistence type="predicted"/>
<sequence length="212" mass="24282">MKNFRPPQVPTISPNLLNQSCDVKLVPSNHVQDSLATRCLSTEEWTDEKHSMYLKSMEASFVNQLFNSKQGLAWRSPKATLPHSTPTTSTQWKDLDNGYWKKMKYEREKKGQVSRRNALEAKSWIEQWSCSSGSVTCRGTSEDTECGLSQRNQIPSASSHHMLFFSDIGTHFVEMTDQNFVDDDEVGECCDKKNVKRFKPLISDDTSMHQCY</sequence>
<dbReference type="EMBL" id="JAWXYG010000004">
    <property type="protein sequence ID" value="KAK4274691.1"/>
    <property type="molecule type" value="Genomic_DNA"/>
</dbReference>
<dbReference type="GO" id="GO:0009409">
    <property type="term" value="P:response to cold"/>
    <property type="evidence" value="ECO:0007669"/>
    <property type="project" value="InterPro"/>
</dbReference>
<dbReference type="Proteomes" id="UP001293593">
    <property type="component" value="Unassembled WGS sequence"/>
</dbReference>
<dbReference type="PANTHER" id="PTHR33676">
    <property type="entry name" value="COLD REGULATED PROTEIN 27"/>
    <property type="match status" value="1"/>
</dbReference>
<evidence type="ECO:0000313" key="2">
    <source>
        <dbReference type="Proteomes" id="UP001293593"/>
    </source>
</evidence>
<evidence type="ECO:0000313" key="1">
    <source>
        <dbReference type="EMBL" id="KAK4274691.1"/>
    </source>
</evidence>
<name>A0AAE1MUI1_9FABA</name>
<protein>
    <submittedName>
        <fullName evidence="1">Uncharacterized protein</fullName>
    </submittedName>
</protein>
<keyword evidence="2" id="KW-1185">Reference proteome</keyword>
<dbReference type="GO" id="GO:0042752">
    <property type="term" value="P:regulation of circadian rhythm"/>
    <property type="evidence" value="ECO:0007669"/>
    <property type="project" value="InterPro"/>
</dbReference>
<dbReference type="InterPro" id="IPR044678">
    <property type="entry name" value="COR27/28"/>
</dbReference>